<organism evidence="2 3">
    <name type="scientific">Desulfomicrobium baculatum (strain DSM 4028 / VKM B-1378 / X)</name>
    <name type="common">Desulfovibrio baculatus</name>
    <dbReference type="NCBI Taxonomy" id="525897"/>
    <lineage>
        <taxon>Bacteria</taxon>
        <taxon>Pseudomonadati</taxon>
        <taxon>Thermodesulfobacteriota</taxon>
        <taxon>Desulfovibrionia</taxon>
        <taxon>Desulfovibrionales</taxon>
        <taxon>Desulfomicrobiaceae</taxon>
        <taxon>Desulfomicrobium</taxon>
    </lineage>
</organism>
<dbReference type="AlphaFoldDB" id="C7LNI5"/>
<name>C7LNI5_DESBD</name>
<dbReference type="eggNOG" id="ENOG5033NZH">
    <property type="taxonomic scope" value="Bacteria"/>
</dbReference>
<dbReference type="KEGG" id="dba:Dbac_0749"/>
<dbReference type="Proteomes" id="UP000002216">
    <property type="component" value="Chromosome"/>
</dbReference>
<protein>
    <submittedName>
        <fullName evidence="2">Uncharacterized protein</fullName>
    </submittedName>
</protein>
<dbReference type="RefSeq" id="WP_015772970.1">
    <property type="nucleotide sequence ID" value="NC_013173.1"/>
</dbReference>
<dbReference type="STRING" id="525897.Dbac_0749"/>
<keyword evidence="1" id="KW-1133">Transmembrane helix</keyword>
<proteinExistence type="predicted"/>
<accession>C7LNI5</accession>
<dbReference type="HOGENOM" id="CLU_1287093_0_0_7"/>
<keyword evidence="1" id="KW-0472">Membrane</keyword>
<dbReference type="EMBL" id="CP001629">
    <property type="protein sequence ID" value="ACU88870.1"/>
    <property type="molecule type" value="Genomic_DNA"/>
</dbReference>
<sequence>MCGVIYSKVIDDINREKIASNERNFDKTWNKIKRAPEKALSTFWIWAGLMAVVAIISGINIQRNVATVDHVRPAFPTTSTPSTPKSNISNFHTKYEMRTKEAGECSFKVISNDAPNTVFILLDQASRKMKVIIYVKKGDDIELKVPPGDYMFQMIQGETWLSEKEHFGLGTTYLDGQKIISFEKTERGTSGNIVKLKAIDGNLKTVRTARINLQ</sequence>
<keyword evidence="1" id="KW-0812">Transmembrane</keyword>
<reference evidence="2 3" key="1">
    <citation type="journal article" date="2009" name="Stand. Genomic Sci.">
        <title>Complete genome sequence of Desulfomicrobium baculatum type strain (X).</title>
        <authorList>
            <person name="Copeland A."/>
            <person name="Spring S."/>
            <person name="Goker M."/>
            <person name="Schneider S."/>
            <person name="Lapidus A."/>
            <person name="Del Rio T.G."/>
            <person name="Tice H."/>
            <person name="Cheng J.F."/>
            <person name="Chen F."/>
            <person name="Nolan M."/>
            <person name="Bruce D."/>
            <person name="Goodwin L."/>
            <person name="Pitluck S."/>
            <person name="Ivanova N."/>
            <person name="Mavrommatis K."/>
            <person name="Ovchinnikova G."/>
            <person name="Pati A."/>
            <person name="Chen A."/>
            <person name="Palaniappan K."/>
            <person name="Land M."/>
            <person name="Hauser L."/>
            <person name="Chang Y.J."/>
            <person name="Jeffries C.C."/>
            <person name="Meincke L."/>
            <person name="Sims D."/>
            <person name="Brettin T."/>
            <person name="Detter J.C."/>
            <person name="Han C."/>
            <person name="Chain P."/>
            <person name="Bristow J."/>
            <person name="Eisen J.A."/>
            <person name="Markowitz V."/>
            <person name="Hugenholtz P."/>
            <person name="Kyrpides N.C."/>
            <person name="Klenk H.P."/>
            <person name="Lucas S."/>
        </authorList>
    </citation>
    <scope>NUCLEOTIDE SEQUENCE [LARGE SCALE GENOMIC DNA]</scope>
    <source>
        <strain evidence="3">DSM 4028 / VKM B-1378 / X</strain>
    </source>
</reference>
<dbReference type="OrthoDB" id="8265097at2"/>
<keyword evidence="3" id="KW-1185">Reference proteome</keyword>
<evidence type="ECO:0000313" key="3">
    <source>
        <dbReference type="Proteomes" id="UP000002216"/>
    </source>
</evidence>
<evidence type="ECO:0000256" key="1">
    <source>
        <dbReference type="SAM" id="Phobius"/>
    </source>
</evidence>
<evidence type="ECO:0000313" key="2">
    <source>
        <dbReference type="EMBL" id="ACU88870.1"/>
    </source>
</evidence>
<feature type="transmembrane region" description="Helical" evidence="1">
    <location>
        <begin position="39"/>
        <end position="59"/>
    </location>
</feature>
<gene>
    <name evidence="2" type="ordered locus">Dbac_0749</name>
</gene>